<feature type="compositionally biased region" description="Polar residues" evidence="1">
    <location>
        <begin position="203"/>
        <end position="222"/>
    </location>
</feature>
<reference evidence="3 4" key="1">
    <citation type="submission" date="2018-04" db="EMBL/GenBank/DDBJ databases">
        <authorList>
            <person name="Zhang X."/>
            <person name="Yuan J."/>
            <person name="Li F."/>
            <person name="Xiang J."/>
        </authorList>
    </citation>
    <scope>NUCLEOTIDE SEQUENCE [LARGE SCALE GENOMIC DNA]</scope>
    <source>
        <tissue evidence="3">Muscle</tissue>
    </source>
</reference>
<evidence type="ECO:0000313" key="4">
    <source>
        <dbReference type="Proteomes" id="UP000283509"/>
    </source>
</evidence>
<feature type="chain" id="PRO_5018704870" evidence="2">
    <location>
        <begin position="19"/>
        <end position="329"/>
    </location>
</feature>
<accession>A0A3R7P867</accession>
<proteinExistence type="predicted"/>
<feature type="region of interest" description="Disordered" evidence="1">
    <location>
        <begin position="163"/>
        <end position="298"/>
    </location>
</feature>
<dbReference type="AlphaFoldDB" id="A0A3R7P867"/>
<dbReference type="Proteomes" id="UP000283509">
    <property type="component" value="Unassembled WGS sequence"/>
</dbReference>
<gene>
    <name evidence="3" type="ORF">C7M84_003072</name>
</gene>
<evidence type="ECO:0000256" key="1">
    <source>
        <dbReference type="SAM" id="MobiDB-lite"/>
    </source>
</evidence>
<feature type="compositionally biased region" description="Acidic residues" evidence="1">
    <location>
        <begin position="226"/>
        <end position="263"/>
    </location>
</feature>
<organism evidence="3 4">
    <name type="scientific">Penaeus vannamei</name>
    <name type="common">Whiteleg shrimp</name>
    <name type="synonym">Litopenaeus vannamei</name>
    <dbReference type="NCBI Taxonomy" id="6689"/>
    <lineage>
        <taxon>Eukaryota</taxon>
        <taxon>Metazoa</taxon>
        <taxon>Ecdysozoa</taxon>
        <taxon>Arthropoda</taxon>
        <taxon>Crustacea</taxon>
        <taxon>Multicrustacea</taxon>
        <taxon>Malacostraca</taxon>
        <taxon>Eumalacostraca</taxon>
        <taxon>Eucarida</taxon>
        <taxon>Decapoda</taxon>
        <taxon>Dendrobranchiata</taxon>
        <taxon>Penaeoidea</taxon>
        <taxon>Penaeidae</taxon>
        <taxon>Penaeus</taxon>
    </lineage>
</organism>
<comment type="caution">
    <text evidence="3">The sequence shown here is derived from an EMBL/GenBank/DDBJ whole genome shotgun (WGS) entry which is preliminary data.</text>
</comment>
<sequence>MKTAVMVMSVMICAVAAGGPTESQLLHRIQSREGRGLTQARRYVVKRDGTNRLEQAEAAPARASRLVLLLTKAGLEHARRRRAAQADPGVSEDPADRLAEDTPATEFQAATKEGPSADETTTVAEQGTKRKRRRKMRKILGVTARSGMLLRHGNNIVKVRRVKKRRKVPEGEIQGTQLRMGTAKGSGIEIRQGTAAMKGKASGQESAVQGESETGGNTNIQGQEGDGTEGEEDYYYYDGEDTESPGDGAEGQEGDGTEGDQDYYYDGTGGDGADGGDGTGGQEGDGTDGDQDYYYEETDPISHTTYYFAIDASAAVHAPSISADDLQHI</sequence>
<reference evidence="3 4" key="2">
    <citation type="submission" date="2019-01" db="EMBL/GenBank/DDBJ databases">
        <title>The decoding of complex shrimp genome reveals the adaptation for benthos swimmer, frequently molting mechanism and breeding impact on genome.</title>
        <authorList>
            <person name="Sun Y."/>
            <person name="Gao Y."/>
            <person name="Yu Y."/>
        </authorList>
    </citation>
    <scope>NUCLEOTIDE SEQUENCE [LARGE SCALE GENOMIC DNA]</scope>
    <source>
        <tissue evidence="3">Muscle</tissue>
    </source>
</reference>
<evidence type="ECO:0000313" key="3">
    <source>
        <dbReference type="EMBL" id="ROT78214.1"/>
    </source>
</evidence>
<feature type="compositionally biased region" description="Acidic residues" evidence="1">
    <location>
        <begin position="285"/>
        <end position="298"/>
    </location>
</feature>
<protein>
    <submittedName>
        <fullName evidence="3">Uncharacterized protein</fullName>
    </submittedName>
</protein>
<feature type="signal peptide" evidence="2">
    <location>
        <begin position="1"/>
        <end position="18"/>
    </location>
</feature>
<dbReference type="EMBL" id="QCYY01001416">
    <property type="protein sequence ID" value="ROT78214.1"/>
    <property type="molecule type" value="Genomic_DNA"/>
</dbReference>
<keyword evidence="2" id="KW-0732">Signal</keyword>
<feature type="region of interest" description="Disordered" evidence="1">
    <location>
        <begin position="79"/>
        <end position="135"/>
    </location>
</feature>
<feature type="compositionally biased region" description="Gly residues" evidence="1">
    <location>
        <begin position="267"/>
        <end position="284"/>
    </location>
</feature>
<evidence type="ECO:0000256" key="2">
    <source>
        <dbReference type="SAM" id="SignalP"/>
    </source>
</evidence>
<dbReference type="OrthoDB" id="6381192at2759"/>
<name>A0A3R7P867_PENVA</name>
<keyword evidence="4" id="KW-1185">Reference proteome</keyword>